<reference evidence="2" key="2">
    <citation type="submission" date="2015-01" db="EMBL/GenBank/DDBJ databases">
        <title>Evolutionary Origins and Diversification of the Mycorrhizal Mutualists.</title>
        <authorList>
            <consortium name="DOE Joint Genome Institute"/>
            <consortium name="Mycorrhizal Genomics Consortium"/>
            <person name="Kohler A."/>
            <person name="Kuo A."/>
            <person name="Nagy L.G."/>
            <person name="Floudas D."/>
            <person name="Copeland A."/>
            <person name="Barry K.W."/>
            <person name="Cichocki N."/>
            <person name="Veneault-Fourrey C."/>
            <person name="LaButti K."/>
            <person name="Lindquist E.A."/>
            <person name="Lipzen A."/>
            <person name="Lundell T."/>
            <person name="Morin E."/>
            <person name="Murat C."/>
            <person name="Riley R."/>
            <person name="Ohm R."/>
            <person name="Sun H."/>
            <person name="Tunlid A."/>
            <person name="Henrissat B."/>
            <person name="Grigoriev I.V."/>
            <person name="Hibbett D.S."/>
            <person name="Martin F."/>
        </authorList>
    </citation>
    <scope>NUCLEOTIDE SEQUENCE [LARGE SCALE GENOMIC DNA]</scope>
    <source>
        <strain evidence="2">LaAM-08-1</strain>
    </source>
</reference>
<keyword evidence="2" id="KW-1185">Reference proteome</keyword>
<dbReference type="Proteomes" id="UP000054477">
    <property type="component" value="Unassembled WGS sequence"/>
</dbReference>
<reference evidence="1 2" key="1">
    <citation type="submission" date="2014-04" db="EMBL/GenBank/DDBJ databases">
        <authorList>
            <consortium name="DOE Joint Genome Institute"/>
            <person name="Kuo A."/>
            <person name="Kohler A."/>
            <person name="Nagy L.G."/>
            <person name="Floudas D."/>
            <person name="Copeland A."/>
            <person name="Barry K.W."/>
            <person name="Cichocki N."/>
            <person name="Veneault-Fourrey C."/>
            <person name="LaButti K."/>
            <person name="Lindquist E.A."/>
            <person name="Lipzen A."/>
            <person name="Lundell T."/>
            <person name="Morin E."/>
            <person name="Murat C."/>
            <person name="Sun H."/>
            <person name="Tunlid A."/>
            <person name="Henrissat B."/>
            <person name="Grigoriev I.V."/>
            <person name="Hibbett D.S."/>
            <person name="Martin F."/>
            <person name="Nordberg H.P."/>
            <person name="Cantor M.N."/>
            <person name="Hua S.X."/>
        </authorList>
    </citation>
    <scope>NUCLEOTIDE SEQUENCE [LARGE SCALE GENOMIC DNA]</scope>
    <source>
        <strain evidence="1 2">LaAM-08-1</strain>
    </source>
</reference>
<gene>
    <name evidence="1" type="ORF">K443DRAFT_681364</name>
</gene>
<dbReference type="EMBL" id="KN838687">
    <property type="protein sequence ID" value="KIJ97654.1"/>
    <property type="molecule type" value="Genomic_DNA"/>
</dbReference>
<dbReference type="AlphaFoldDB" id="A0A0C9WLY7"/>
<protein>
    <submittedName>
        <fullName evidence="1">Uncharacterized protein</fullName>
    </submittedName>
</protein>
<name>A0A0C9WLY7_9AGAR</name>
<dbReference type="HOGENOM" id="CLU_2590114_0_0_1"/>
<evidence type="ECO:0000313" key="2">
    <source>
        <dbReference type="Proteomes" id="UP000054477"/>
    </source>
</evidence>
<organism evidence="1 2">
    <name type="scientific">Laccaria amethystina LaAM-08-1</name>
    <dbReference type="NCBI Taxonomy" id="1095629"/>
    <lineage>
        <taxon>Eukaryota</taxon>
        <taxon>Fungi</taxon>
        <taxon>Dikarya</taxon>
        <taxon>Basidiomycota</taxon>
        <taxon>Agaricomycotina</taxon>
        <taxon>Agaricomycetes</taxon>
        <taxon>Agaricomycetidae</taxon>
        <taxon>Agaricales</taxon>
        <taxon>Agaricineae</taxon>
        <taxon>Hydnangiaceae</taxon>
        <taxon>Laccaria</taxon>
    </lineage>
</organism>
<accession>A0A0C9WLY7</accession>
<proteinExistence type="predicted"/>
<sequence>MLQNTGDGFTSQSIGDGCHQQHRGFCNSNKCCLPDLGSFPVAGRTLSKLLVIVQSFSPKSLSLLVGRWNPWQSSWTFKRS</sequence>
<evidence type="ECO:0000313" key="1">
    <source>
        <dbReference type="EMBL" id="KIJ97654.1"/>
    </source>
</evidence>